<sequence length="243" mass="27025">DLPSTSAPAPPKVMSPPATPTFAQVCPNCPQTFTRKDMLLRHMKSHNSSDHTCPKTFARGDTLNRHLATHDKPVSASITRPLPPASGTKRRRADKVSDVFTTRTTRLTEDAAEDLLLFMEEARPQITAALEEDLTAKGPIKCVISEKEQLALKLNEVKPMRITPFDEMIIRNATRSGICKKVLGTDRVRDEDHLTGWVMSQSVPVNNFEWMNDVDKITPTDIESWTDDGDEGYILEELIDGGG</sequence>
<evidence type="ECO:0000313" key="4">
    <source>
        <dbReference type="EMBL" id="KAG8173466.1"/>
    </source>
</evidence>
<evidence type="ECO:0000259" key="3">
    <source>
        <dbReference type="PROSITE" id="PS50157"/>
    </source>
</evidence>
<feature type="domain" description="C2H2-type" evidence="3">
    <location>
        <begin position="24"/>
        <end position="51"/>
    </location>
</feature>
<dbReference type="InterPro" id="IPR013087">
    <property type="entry name" value="Znf_C2H2_type"/>
</dbReference>
<feature type="region of interest" description="Disordered" evidence="2">
    <location>
        <begin position="75"/>
        <end position="96"/>
    </location>
</feature>
<keyword evidence="1" id="KW-0479">Metal-binding</keyword>
<evidence type="ECO:0000256" key="2">
    <source>
        <dbReference type="SAM" id="MobiDB-lite"/>
    </source>
</evidence>
<dbReference type="Proteomes" id="UP000827092">
    <property type="component" value="Unassembled WGS sequence"/>
</dbReference>
<dbReference type="SMART" id="SM00355">
    <property type="entry name" value="ZnF_C2H2"/>
    <property type="match status" value="2"/>
</dbReference>
<reference evidence="4 5" key="1">
    <citation type="journal article" date="2022" name="Nat. Ecol. Evol.">
        <title>A masculinizing supergene underlies an exaggerated male reproductive morph in a spider.</title>
        <authorList>
            <person name="Hendrickx F."/>
            <person name="De Corte Z."/>
            <person name="Sonet G."/>
            <person name="Van Belleghem S.M."/>
            <person name="Kostlbacher S."/>
            <person name="Vangestel C."/>
        </authorList>
    </citation>
    <scope>NUCLEOTIDE SEQUENCE [LARGE SCALE GENOMIC DNA]</scope>
    <source>
        <strain evidence="4">W744_W776</strain>
    </source>
</reference>
<protein>
    <recommendedName>
        <fullName evidence="3">C2H2-type domain-containing protein</fullName>
    </recommendedName>
</protein>
<dbReference type="Pfam" id="PF00096">
    <property type="entry name" value="zf-C2H2"/>
    <property type="match status" value="1"/>
</dbReference>
<feature type="non-terminal residue" evidence="4">
    <location>
        <position position="1"/>
    </location>
</feature>
<dbReference type="PROSITE" id="PS50157">
    <property type="entry name" value="ZINC_FINGER_C2H2_2"/>
    <property type="match status" value="1"/>
</dbReference>
<dbReference type="GO" id="GO:0008270">
    <property type="term" value="F:zinc ion binding"/>
    <property type="evidence" value="ECO:0007669"/>
    <property type="project" value="UniProtKB-KW"/>
</dbReference>
<dbReference type="AlphaFoldDB" id="A0AAV6TP34"/>
<accession>A0AAV6TP34</accession>
<dbReference type="EMBL" id="JAFNEN010001729">
    <property type="protein sequence ID" value="KAG8173466.1"/>
    <property type="molecule type" value="Genomic_DNA"/>
</dbReference>
<dbReference type="SUPFAM" id="SSF57667">
    <property type="entry name" value="beta-beta-alpha zinc fingers"/>
    <property type="match status" value="1"/>
</dbReference>
<comment type="caution">
    <text evidence="4">The sequence shown here is derived from an EMBL/GenBank/DDBJ whole genome shotgun (WGS) entry which is preliminary data.</text>
</comment>
<gene>
    <name evidence="4" type="ORF">JTE90_001022</name>
</gene>
<name>A0AAV6TP34_9ARAC</name>
<dbReference type="PROSITE" id="PS00028">
    <property type="entry name" value="ZINC_FINGER_C2H2_1"/>
    <property type="match status" value="1"/>
</dbReference>
<dbReference type="Gene3D" id="3.30.160.60">
    <property type="entry name" value="Classic Zinc Finger"/>
    <property type="match status" value="1"/>
</dbReference>
<organism evidence="4 5">
    <name type="scientific">Oedothorax gibbosus</name>
    <dbReference type="NCBI Taxonomy" id="931172"/>
    <lineage>
        <taxon>Eukaryota</taxon>
        <taxon>Metazoa</taxon>
        <taxon>Ecdysozoa</taxon>
        <taxon>Arthropoda</taxon>
        <taxon>Chelicerata</taxon>
        <taxon>Arachnida</taxon>
        <taxon>Araneae</taxon>
        <taxon>Araneomorphae</taxon>
        <taxon>Entelegynae</taxon>
        <taxon>Araneoidea</taxon>
        <taxon>Linyphiidae</taxon>
        <taxon>Erigoninae</taxon>
        <taxon>Oedothorax</taxon>
    </lineage>
</organism>
<proteinExistence type="predicted"/>
<evidence type="ECO:0000256" key="1">
    <source>
        <dbReference type="PROSITE-ProRule" id="PRU00042"/>
    </source>
</evidence>
<dbReference type="InterPro" id="IPR036236">
    <property type="entry name" value="Znf_C2H2_sf"/>
</dbReference>
<evidence type="ECO:0000313" key="5">
    <source>
        <dbReference type="Proteomes" id="UP000827092"/>
    </source>
</evidence>
<keyword evidence="1" id="KW-0863">Zinc-finger</keyword>
<keyword evidence="5" id="KW-1185">Reference proteome</keyword>
<keyword evidence="1" id="KW-0862">Zinc</keyword>